<protein>
    <submittedName>
        <fullName evidence="2">Uncharacterized protein</fullName>
    </submittedName>
</protein>
<dbReference type="AlphaFoldDB" id="A0A5C6T4I2"/>
<sequence length="69" mass="7952">MGATFQPLLDTSSESRTMAKLFYRVNCRAAAWTTKKKTQHHNQTNQPVTRSRNIQSPNINTRDIAFDQK</sequence>
<reference evidence="2 3" key="1">
    <citation type="submission" date="2019-07" db="EMBL/GenBank/DDBJ databases">
        <title>The First High-Quality Draft Genome Sequence of the Causal Agent of the Current Panama Disease Epidemic.</title>
        <authorList>
            <person name="Warmington R.J."/>
            <person name="Kay W."/>
            <person name="Jeffries A."/>
            <person name="Bebber D."/>
            <person name="Moore K."/>
            <person name="Studholme D.J."/>
        </authorList>
    </citation>
    <scope>NUCLEOTIDE SEQUENCE [LARGE SCALE GENOMIC DNA]</scope>
    <source>
        <strain evidence="2 3">TR4</strain>
    </source>
</reference>
<evidence type="ECO:0000313" key="2">
    <source>
        <dbReference type="EMBL" id="TXC05687.1"/>
    </source>
</evidence>
<feature type="region of interest" description="Disordered" evidence="1">
    <location>
        <begin position="34"/>
        <end position="69"/>
    </location>
</feature>
<proteinExistence type="predicted"/>
<evidence type="ECO:0000313" key="3">
    <source>
        <dbReference type="Proteomes" id="UP000321331"/>
    </source>
</evidence>
<feature type="compositionally biased region" description="Polar residues" evidence="1">
    <location>
        <begin position="47"/>
        <end position="61"/>
    </location>
</feature>
<organism evidence="2 3">
    <name type="scientific">Fusarium oxysporum f. sp. cubense</name>
    <dbReference type="NCBI Taxonomy" id="61366"/>
    <lineage>
        <taxon>Eukaryota</taxon>
        <taxon>Fungi</taxon>
        <taxon>Dikarya</taxon>
        <taxon>Ascomycota</taxon>
        <taxon>Pezizomycotina</taxon>
        <taxon>Sordariomycetes</taxon>
        <taxon>Hypocreomycetidae</taxon>
        <taxon>Hypocreales</taxon>
        <taxon>Nectriaceae</taxon>
        <taxon>Fusarium</taxon>
        <taxon>Fusarium oxysporum species complex</taxon>
    </lineage>
</organism>
<accession>A0A5C6T4I2</accession>
<evidence type="ECO:0000256" key="1">
    <source>
        <dbReference type="SAM" id="MobiDB-lite"/>
    </source>
</evidence>
<dbReference type="Proteomes" id="UP000321331">
    <property type="component" value="Unassembled WGS sequence"/>
</dbReference>
<dbReference type="EMBL" id="VMNF01000006">
    <property type="protein sequence ID" value="TXC05687.1"/>
    <property type="molecule type" value="Genomic_DNA"/>
</dbReference>
<gene>
    <name evidence="2" type="ORF">FocTR4_00010379</name>
</gene>
<name>A0A5C6T4I2_FUSOC</name>
<comment type="caution">
    <text evidence="2">The sequence shown here is derived from an EMBL/GenBank/DDBJ whole genome shotgun (WGS) entry which is preliminary data.</text>
</comment>